<evidence type="ECO:0000256" key="1">
    <source>
        <dbReference type="ARBA" id="ARBA00022679"/>
    </source>
</evidence>
<gene>
    <name evidence="4" type="ORF">CIL03_13165</name>
</gene>
<dbReference type="RefSeq" id="WP_094886335.1">
    <property type="nucleotide sequence ID" value="NZ_NPMS01000006.1"/>
</dbReference>
<feature type="domain" description="N-acetyltransferase" evidence="3">
    <location>
        <begin position="39"/>
        <end position="173"/>
    </location>
</feature>
<dbReference type="Proteomes" id="UP000216498">
    <property type="component" value="Unassembled WGS sequence"/>
</dbReference>
<evidence type="ECO:0000313" key="5">
    <source>
        <dbReference type="Proteomes" id="UP000216498"/>
    </source>
</evidence>
<comment type="caution">
    <text evidence="4">The sequence shown here is derived from an EMBL/GenBank/DDBJ whole genome shotgun (WGS) entry which is preliminary data.</text>
</comment>
<dbReference type="CDD" id="cd04301">
    <property type="entry name" value="NAT_SF"/>
    <property type="match status" value="1"/>
</dbReference>
<keyword evidence="5" id="KW-1185">Reference proteome</keyword>
<dbReference type="InterPro" id="IPR050680">
    <property type="entry name" value="YpeA/RimI_acetyltransf"/>
</dbReference>
<evidence type="ECO:0000259" key="3">
    <source>
        <dbReference type="PROSITE" id="PS51186"/>
    </source>
</evidence>
<sequence length="173" mass="19958">MEHFPLYMTHDLTEIPSYPLPSGYQFRFFGAEDDDNKWARIVTATGEFSKETKALKRFNQEFLPYLEAVRKRIVFLETTSGKTVGTAAAWFGECNNGTIGRLHWIEILPEFQGKGLGRPLITEAMKLLALYHTQAYLKTQTTSRAAIHLYKKLGFKPVISKDADRKFWKQFET</sequence>
<dbReference type="EMBL" id="NPMS01000006">
    <property type="protein sequence ID" value="OZU88078.1"/>
    <property type="molecule type" value="Genomic_DNA"/>
</dbReference>
<dbReference type="OrthoDB" id="581534at2"/>
<dbReference type="Gene3D" id="3.40.630.30">
    <property type="match status" value="1"/>
</dbReference>
<protein>
    <recommendedName>
        <fullName evidence="3">N-acetyltransferase domain-containing protein</fullName>
    </recommendedName>
</protein>
<dbReference type="GO" id="GO:0016747">
    <property type="term" value="F:acyltransferase activity, transferring groups other than amino-acyl groups"/>
    <property type="evidence" value="ECO:0007669"/>
    <property type="project" value="InterPro"/>
</dbReference>
<name>A0A265N7S6_9BACI</name>
<keyword evidence="1" id="KW-0808">Transferase</keyword>
<keyword evidence="2" id="KW-0012">Acyltransferase</keyword>
<dbReference type="InterPro" id="IPR016181">
    <property type="entry name" value="Acyl_CoA_acyltransferase"/>
</dbReference>
<dbReference type="PANTHER" id="PTHR43420">
    <property type="entry name" value="ACETYLTRANSFERASE"/>
    <property type="match status" value="1"/>
</dbReference>
<organism evidence="4 5">
    <name type="scientific">Virgibacillus indicus</name>
    <dbReference type="NCBI Taxonomy" id="2024554"/>
    <lineage>
        <taxon>Bacteria</taxon>
        <taxon>Bacillati</taxon>
        <taxon>Bacillota</taxon>
        <taxon>Bacilli</taxon>
        <taxon>Bacillales</taxon>
        <taxon>Bacillaceae</taxon>
        <taxon>Virgibacillus</taxon>
    </lineage>
</organism>
<dbReference type="Pfam" id="PF00583">
    <property type="entry name" value="Acetyltransf_1"/>
    <property type="match status" value="1"/>
</dbReference>
<evidence type="ECO:0000313" key="4">
    <source>
        <dbReference type="EMBL" id="OZU88078.1"/>
    </source>
</evidence>
<accession>A0A265N7S6</accession>
<reference evidence="4 5" key="1">
    <citation type="submission" date="2017-08" db="EMBL/GenBank/DDBJ databases">
        <title>Virgibacillus indicus sp. nov. and Virgibacillus profoundi sp. nov, two moderately halophilic bacteria isolated from marine sediment by using the Microfluidic Streak Plate.</title>
        <authorList>
            <person name="Xu B."/>
            <person name="Hu B."/>
            <person name="Wang J."/>
            <person name="Zhu Y."/>
            <person name="Huang L."/>
            <person name="Du W."/>
            <person name="Huang Y."/>
        </authorList>
    </citation>
    <scope>NUCLEOTIDE SEQUENCE [LARGE SCALE GENOMIC DNA]</scope>
    <source>
        <strain evidence="4 5">IO3-P2-C2</strain>
    </source>
</reference>
<evidence type="ECO:0000256" key="2">
    <source>
        <dbReference type="ARBA" id="ARBA00023315"/>
    </source>
</evidence>
<dbReference type="PROSITE" id="PS51186">
    <property type="entry name" value="GNAT"/>
    <property type="match status" value="1"/>
</dbReference>
<proteinExistence type="predicted"/>
<dbReference type="InterPro" id="IPR000182">
    <property type="entry name" value="GNAT_dom"/>
</dbReference>
<dbReference type="AlphaFoldDB" id="A0A265N7S6"/>
<dbReference type="SUPFAM" id="SSF55729">
    <property type="entry name" value="Acyl-CoA N-acyltransferases (Nat)"/>
    <property type="match status" value="1"/>
</dbReference>